<feature type="compositionally biased region" description="Basic and acidic residues" evidence="4">
    <location>
        <begin position="296"/>
        <end position="307"/>
    </location>
</feature>
<evidence type="ECO:0000313" key="6">
    <source>
        <dbReference type="EMBL" id="GAA3934103.1"/>
    </source>
</evidence>
<keyword evidence="2" id="KW-0328">Glycosyltransferase</keyword>
<proteinExistence type="inferred from homology"/>
<evidence type="ECO:0000256" key="1">
    <source>
        <dbReference type="ARBA" id="ARBA00006739"/>
    </source>
</evidence>
<dbReference type="InterPro" id="IPR001173">
    <property type="entry name" value="Glyco_trans_2-like"/>
</dbReference>
<accession>A0ABP7N2X8</accession>
<dbReference type="Pfam" id="PF00535">
    <property type="entry name" value="Glycos_transf_2"/>
    <property type="match status" value="1"/>
</dbReference>
<dbReference type="PANTHER" id="PTHR43685:SF5">
    <property type="entry name" value="GLYCOSYLTRANSFERASE EPSE-RELATED"/>
    <property type="match status" value="1"/>
</dbReference>
<evidence type="ECO:0000313" key="7">
    <source>
        <dbReference type="Proteomes" id="UP001501000"/>
    </source>
</evidence>
<organism evidence="6 7">
    <name type="scientific">Streptomyces gulbargensis</name>
    <dbReference type="NCBI Taxonomy" id="364901"/>
    <lineage>
        <taxon>Bacteria</taxon>
        <taxon>Bacillati</taxon>
        <taxon>Actinomycetota</taxon>
        <taxon>Actinomycetes</taxon>
        <taxon>Kitasatosporales</taxon>
        <taxon>Streptomycetaceae</taxon>
        <taxon>Streptomyces</taxon>
    </lineage>
</organism>
<keyword evidence="7" id="KW-1185">Reference proteome</keyword>
<gene>
    <name evidence="6" type="ORF">GCM10022244_48150</name>
</gene>
<name>A0ABP7N2X8_9ACTN</name>
<dbReference type="InterPro" id="IPR029044">
    <property type="entry name" value="Nucleotide-diphossugar_trans"/>
</dbReference>
<comment type="similarity">
    <text evidence="1">Belongs to the glycosyltransferase 2 family.</text>
</comment>
<protein>
    <submittedName>
        <fullName evidence="6">Glycosyltransferase</fullName>
    </submittedName>
</protein>
<feature type="region of interest" description="Disordered" evidence="4">
    <location>
        <begin position="1"/>
        <end position="20"/>
    </location>
</feature>
<sequence length="327" mass="34390">MPMPEPGSGSGRDPAPPTSDRRLTVVVITHNRRDQLLATLDRLAALPERPEIVVVDNASTDGTPAAVAARHPGVAVLTPGRNLGAPGRTLGVRYARTPYVAFCDDDSGWEPGSLARAADLLDRHPRLGLVAARVRVGAGGDDDPLNDVLAGSPLGSPGGPPGPRVLGFLACAAVARRAAYLEAGGYHPLLFLGGEETLFAYDLLACGWDVRHCPDVVALHNPVGGVRPGRPAVQRRNAVVTALLRRPLPVVLRQGRALALDARRDPDAREALRGVLARLPAALRERRPLPPAVEAAARRVDASEGERRKRARPPDAASRAGSPVDGG</sequence>
<evidence type="ECO:0000256" key="4">
    <source>
        <dbReference type="SAM" id="MobiDB-lite"/>
    </source>
</evidence>
<dbReference type="InterPro" id="IPR050834">
    <property type="entry name" value="Glycosyltransf_2"/>
</dbReference>
<evidence type="ECO:0000259" key="5">
    <source>
        <dbReference type="Pfam" id="PF00535"/>
    </source>
</evidence>
<dbReference type="PANTHER" id="PTHR43685">
    <property type="entry name" value="GLYCOSYLTRANSFERASE"/>
    <property type="match status" value="1"/>
</dbReference>
<dbReference type="Proteomes" id="UP001501000">
    <property type="component" value="Unassembled WGS sequence"/>
</dbReference>
<dbReference type="SUPFAM" id="SSF53448">
    <property type="entry name" value="Nucleotide-diphospho-sugar transferases"/>
    <property type="match status" value="1"/>
</dbReference>
<comment type="caution">
    <text evidence="6">The sequence shown here is derived from an EMBL/GenBank/DDBJ whole genome shotgun (WGS) entry which is preliminary data.</text>
</comment>
<keyword evidence="3" id="KW-0808">Transferase</keyword>
<dbReference type="EMBL" id="BAABAJ010000020">
    <property type="protein sequence ID" value="GAA3934103.1"/>
    <property type="molecule type" value="Genomic_DNA"/>
</dbReference>
<feature type="region of interest" description="Disordered" evidence="4">
    <location>
        <begin position="288"/>
        <end position="327"/>
    </location>
</feature>
<dbReference type="Gene3D" id="3.90.550.10">
    <property type="entry name" value="Spore Coat Polysaccharide Biosynthesis Protein SpsA, Chain A"/>
    <property type="match status" value="1"/>
</dbReference>
<evidence type="ECO:0000256" key="2">
    <source>
        <dbReference type="ARBA" id="ARBA00022676"/>
    </source>
</evidence>
<reference evidence="7" key="1">
    <citation type="journal article" date="2019" name="Int. J. Syst. Evol. Microbiol.">
        <title>The Global Catalogue of Microorganisms (GCM) 10K type strain sequencing project: providing services to taxonomists for standard genome sequencing and annotation.</title>
        <authorList>
            <consortium name="The Broad Institute Genomics Platform"/>
            <consortium name="The Broad Institute Genome Sequencing Center for Infectious Disease"/>
            <person name="Wu L."/>
            <person name="Ma J."/>
        </authorList>
    </citation>
    <scope>NUCLEOTIDE SEQUENCE [LARGE SCALE GENOMIC DNA]</scope>
    <source>
        <strain evidence="7">JCM 16956</strain>
    </source>
</reference>
<feature type="domain" description="Glycosyltransferase 2-like" evidence="5">
    <location>
        <begin position="24"/>
        <end position="147"/>
    </location>
</feature>
<evidence type="ECO:0000256" key="3">
    <source>
        <dbReference type="ARBA" id="ARBA00022679"/>
    </source>
</evidence>